<evidence type="ECO:0000256" key="2">
    <source>
        <dbReference type="ARBA" id="ARBA00023136"/>
    </source>
</evidence>
<dbReference type="SUPFAM" id="SSF141488">
    <property type="entry name" value="YdhA-like"/>
    <property type="match status" value="1"/>
</dbReference>
<evidence type="ECO:0000259" key="5">
    <source>
        <dbReference type="Pfam" id="PF09864"/>
    </source>
</evidence>
<accession>A0ABS5GRT9</accession>
<reference evidence="6 7" key="1">
    <citation type="submission" date="2021-04" db="EMBL/GenBank/DDBJ databases">
        <title>Draft Genome of Aeromonas popoffii ID682, isolated from a natural water source in Idaho.</title>
        <authorList>
            <person name="Testerman T."/>
            <person name="Graf J."/>
        </authorList>
    </citation>
    <scope>NUCLEOTIDE SEQUENCE [LARGE SCALE GENOMIC DNA]</scope>
    <source>
        <strain evidence="6 7">ID682</strain>
    </source>
</reference>
<dbReference type="EMBL" id="JAGRZL010000035">
    <property type="protein sequence ID" value="MBR7629856.1"/>
    <property type="molecule type" value="Genomic_DNA"/>
</dbReference>
<dbReference type="Proteomes" id="UP000675653">
    <property type="component" value="Unassembled WGS sequence"/>
</dbReference>
<dbReference type="Gene3D" id="2.40.128.200">
    <property type="match status" value="1"/>
</dbReference>
<keyword evidence="1" id="KW-0732">Signal</keyword>
<keyword evidence="2" id="KW-0472">Membrane</keyword>
<protein>
    <submittedName>
        <fullName evidence="6">MliC family protein</fullName>
    </submittedName>
</protein>
<sequence>MKNITLLLPLLGLAACSMPQPTQYQYSQYQCGEELLAVAYDAQAEMVQFPYAGVYHKLGRVEAESGEKYSDGVTTFWRQEKQVLLTQKGVTLLTCQRK</sequence>
<feature type="domain" description="C-type lysozyme inhibitor" evidence="5">
    <location>
        <begin position="29"/>
        <end position="89"/>
    </location>
</feature>
<keyword evidence="4" id="KW-0449">Lipoprotein</keyword>
<comment type="caution">
    <text evidence="6">The sequence shown here is derived from an EMBL/GenBank/DDBJ whole genome shotgun (WGS) entry which is preliminary data.</text>
</comment>
<dbReference type="InterPro" id="IPR018660">
    <property type="entry name" value="MliC"/>
</dbReference>
<dbReference type="RefSeq" id="WP_042035043.1">
    <property type="nucleotide sequence ID" value="NZ_CAWMAJ010000025.1"/>
</dbReference>
<evidence type="ECO:0000256" key="3">
    <source>
        <dbReference type="ARBA" id="ARBA00023139"/>
    </source>
</evidence>
<dbReference type="InterPro" id="IPR036328">
    <property type="entry name" value="MliC_sf"/>
</dbReference>
<keyword evidence="3" id="KW-0564">Palmitate</keyword>
<evidence type="ECO:0000256" key="4">
    <source>
        <dbReference type="ARBA" id="ARBA00023288"/>
    </source>
</evidence>
<organism evidence="6 7">
    <name type="scientific">Aeromonas popoffii</name>
    <dbReference type="NCBI Taxonomy" id="70856"/>
    <lineage>
        <taxon>Bacteria</taxon>
        <taxon>Pseudomonadati</taxon>
        <taxon>Pseudomonadota</taxon>
        <taxon>Gammaproteobacteria</taxon>
        <taxon>Aeromonadales</taxon>
        <taxon>Aeromonadaceae</taxon>
        <taxon>Aeromonas</taxon>
    </lineage>
</organism>
<name>A0ABS5GRT9_9GAMM</name>
<evidence type="ECO:0000313" key="6">
    <source>
        <dbReference type="EMBL" id="MBR7629856.1"/>
    </source>
</evidence>
<keyword evidence="7" id="KW-1185">Reference proteome</keyword>
<proteinExistence type="predicted"/>
<evidence type="ECO:0000256" key="1">
    <source>
        <dbReference type="ARBA" id="ARBA00022729"/>
    </source>
</evidence>
<gene>
    <name evidence="6" type="ORF">KAT72_12680</name>
</gene>
<evidence type="ECO:0000313" key="7">
    <source>
        <dbReference type="Proteomes" id="UP000675653"/>
    </source>
</evidence>
<dbReference type="PROSITE" id="PS51257">
    <property type="entry name" value="PROKAR_LIPOPROTEIN"/>
    <property type="match status" value="1"/>
</dbReference>
<dbReference type="Pfam" id="PF09864">
    <property type="entry name" value="MliC"/>
    <property type="match status" value="1"/>
</dbReference>